<accession>A0A429YX41</accession>
<dbReference type="Gene3D" id="3.40.50.150">
    <property type="entry name" value="Vaccinia Virus protein VP39"/>
    <property type="match status" value="1"/>
</dbReference>
<feature type="compositionally biased region" description="Basic and acidic residues" evidence="9">
    <location>
        <begin position="238"/>
        <end position="251"/>
    </location>
</feature>
<dbReference type="EMBL" id="RWKW01000043">
    <property type="protein sequence ID" value="RST86011.1"/>
    <property type="molecule type" value="Genomic_DNA"/>
</dbReference>
<evidence type="ECO:0000313" key="11">
    <source>
        <dbReference type="Proteomes" id="UP000278398"/>
    </source>
</evidence>
<dbReference type="GO" id="GO:0009307">
    <property type="term" value="P:DNA restriction-modification system"/>
    <property type="evidence" value="ECO:0007669"/>
    <property type="project" value="UniProtKB-KW"/>
</dbReference>
<evidence type="ECO:0000256" key="6">
    <source>
        <dbReference type="PROSITE-ProRule" id="PRU01016"/>
    </source>
</evidence>
<dbReference type="GO" id="GO:0003886">
    <property type="term" value="F:DNA (cytosine-5-)-methyltransferase activity"/>
    <property type="evidence" value="ECO:0007669"/>
    <property type="project" value="UniProtKB-EC"/>
</dbReference>
<dbReference type="InterPro" id="IPR001525">
    <property type="entry name" value="C5_MeTfrase"/>
</dbReference>
<keyword evidence="4" id="KW-0680">Restriction system</keyword>
<dbReference type="SUPFAM" id="SSF53335">
    <property type="entry name" value="S-adenosyl-L-methionine-dependent methyltransferases"/>
    <property type="match status" value="1"/>
</dbReference>
<comment type="caution">
    <text evidence="10">The sequence shown here is derived from an EMBL/GenBank/DDBJ whole genome shotgun (WGS) entry which is preliminary data.</text>
</comment>
<dbReference type="OrthoDB" id="9813719at2"/>
<keyword evidence="1 6" id="KW-0489">Methyltransferase</keyword>
<dbReference type="GO" id="GO:0032259">
    <property type="term" value="P:methylation"/>
    <property type="evidence" value="ECO:0007669"/>
    <property type="project" value="UniProtKB-KW"/>
</dbReference>
<dbReference type="PANTHER" id="PTHR10629:SF52">
    <property type="entry name" value="DNA (CYTOSINE-5)-METHYLTRANSFERASE 1"/>
    <property type="match status" value="1"/>
</dbReference>
<feature type="active site" evidence="6">
    <location>
        <position position="83"/>
    </location>
</feature>
<dbReference type="PROSITE" id="PS51679">
    <property type="entry name" value="SAM_MT_C5"/>
    <property type="match status" value="1"/>
</dbReference>
<keyword evidence="2 6" id="KW-0808">Transferase</keyword>
<gene>
    <name evidence="10" type="ORF">EJC49_12665</name>
</gene>
<evidence type="ECO:0000313" key="10">
    <source>
        <dbReference type="EMBL" id="RST86011.1"/>
    </source>
</evidence>
<keyword evidence="3 6" id="KW-0949">S-adenosyl-L-methionine</keyword>
<dbReference type="InterPro" id="IPR050390">
    <property type="entry name" value="C5-Methyltransferase"/>
</dbReference>
<sequence>MTKPIGIELFAGCGGLSTGFLDAGLNVAAGFELDARAVDVYNYNHDYRGSTGFIADLNVATGCELLRLANLKTVDFIAGGPPCQPFSIAGKRQGKRDIRADLIGHFIRLVDELRPSAFMLENVPNLAAISGGEFLDEVKAELRALDYSVDHCVVSAAEFGVPQNRKRLVVLGVIGRKPVRFPGPTHGSANRPYLSASDAIDDLPDAGEFGETGIYNHEPTLHSADMVARLSALEPGKRERGSFHDRLHPERPSYTLRAGSGNFSPLRPVHYKHHRVVTVRESARLQGFSDDFRWPDRIPRLQQYRQVGNAVPPPMAKAFAECLADQMGWQLDPEAFAGDPTARAPANVLSDAERKALRAVRMRGASLGKVALSRG</sequence>
<dbReference type="PROSITE" id="PS00094">
    <property type="entry name" value="C5_MTASE_1"/>
    <property type="match status" value="1"/>
</dbReference>
<feature type="region of interest" description="Disordered" evidence="9">
    <location>
        <begin position="238"/>
        <end position="259"/>
    </location>
</feature>
<dbReference type="InterPro" id="IPR029063">
    <property type="entry name" value="SAM-dependent_MTases_sf"/>
</dbReference>
<evidence type="ECO:0000256" key="9">
    <source>
        <dbReference type="SAM" id="MobiDB-lite"/>
    </source>
</evidence>
<proteinExistence type="inferred from homology"/>
<evidence type="ECO:0000256" key="1">
    <source>
        <dbReference type="ARBA" id="ARBA00022603"/>
    </source>
</evidence>
<protein>
    <recommendedName>
        <fullName evidence="8">Cytosine-specific methyltransferase</fullName>
        <ecNumber evidence="8">2.1.1.37</ecNumber>
    </recommendedName>
</protein>
<dbReference type="EC" id="2.1.1.37" evidence="8"/>
<evidence type="ECO:0000256" key="4">
    <source>
        <dbReference type="ARBA" id="ARBA00022747"/>
    </source>
</evidence>
<dbReference type="Proteomes" id="UP000278398">
    <property type="component" value="Unassembled WGS sequence"/>
</dbReference>
<dbReference type="NCBIfam" id="TIGR00675">
    <property type="entry name" value="dcm"/>
    <property type="match status" value="1"/>
</dbReference>
<evidence type="ECO:0000256" key="5">
    <source>
        <dbReference type="ARBA" id="ARBA00047422"/>
    </source>
</evidence>
<organism evidence="10 11">
    <name type="scientific">Aquibium carbonis</name>
    <dbReference type="NCBI Taxonomy" id="2495581"/>
    <lineage>
        <taxon>Bacteria</taxon>
        <taxon>Pseudomonadati</taxon>
        <taxon>Pseudomonadota</taxon>
        <taxon>Alphaproteobacteria</taxon>
        <taxon>Hyphomicrobiales</taxon>
        <taxon>Phyllobacteriaceae</taxon>
        <taxon>Aquibium</taxon>
    </lineage>
</organism>
<dbReference type="Pfam" id="PF00145">
    <property type="entry name" value="DNA_methylase"/>
    <property type="match status" value="1"/>
</dbReference>
<comment type="similarity">
    <text evidence="6 7">Belongs to the class I-like SAM-binding methyltransferase superfamily. C5-methyltransferase family.</text>
</comment>
<comment type="catalytic activity">
    <reaction evidence="5 8">
        <text>a 2'-deoxycytidine in DNA + S-adenosyl-L-methionine = a 5-methyl-2'-deoxycytidine in DNA + S-adenosyl-L-homocysteine + H(+)</text>
        <dbReference type="Rhea" id="RHEA:13681"/>
        <dbReference type="Rhea" id="RHEA-COMP:11369"/>
        <dbReference type="Rhea" id="RHEA-COMP:11370"/>
        <dbReference type="ChEBI" id="CHEBI:15378"/>
        <dbReference type="ChEBI" id="CHEBI:57856"/>
        <dbReference type="ChEBI" id="CHEBI:59789"/>
        <dbReference type="ChEBI" id="CHEBI:85452"/>
        <dbReference type="ChEBI" id="CHEBI:85454"/>
        <dbReference type="EC" id="2.1.1.37"/>
    </reaction>
</comment>
<keyword evidence="11" id="KW-1185">Reference proteome</keyword>
<dbReference type="RefSeq" id="WP_126700299.1">
    <property type="nucleotide sequence ID" value="NZ_RWKW01000043.1"/>
</dbReference>
<dbReference type="PRINTS" id="PR00105">
    <property type="entry name" value="C5METTRFRASE"/>
</dbReference>
<evidence type="ECO:0000256" key="7">
    <source>
        <dbReference type="RuleBase" id="RU000416"/>
    </source>
</evidence>
<evidence type="ECO:0000256" key="2">
    <source>
        <dbReference type="ARBA" id="ARBA00022679"/>
    </source>
</evidence>
<dbReference type="Gene3D" id="3.90.120.10">
    <property type="entry name" value="DNA Methylase, subunit A, domain 2"/>
    <property type="match status" value="1"/>
</dbReference>
<name>A0A429YX41_9HYPH</name>
<dbReference type="PANTHER" id="PTHR10629">
    <property type="entry name" value="CYTOSINE-SPECIFIC METHYLTRANSFERASE"/>
    <property type="match status" value="1"/>
</dbReference>
<dbReference type="GO" id="GO:0044027">
    <property type="term" value="P:negative regulation of gene expression via chromosomal CpG island methylation"/>
    <property type="evidence" value="ECO:0007669"/>
    <property type="project" value="TreeGrafter"/>
</dbReference>
<dbReference type="AlphaFoldDB" id="A0A429YX41"/>
<dbReference type="InterPro" id="IPR018117">
    <property type="entry name" value="C5_DNA_meth_AS"/>
</dbReference>
<evidence type="ECO:0000256" key="3">
    <source>
        <dbReference type="ARBA" id="ARBA00022691"/>
    </source>
</evidence>
<reference evidence="10 11" key="1">
    <citation type="submission" date="2018-12" db="EMBL/GenBank/DDBJ databases">
        <title>Mesorhizobium carbonis sp. nov., isolated from coal mine water.</title>
        <authorList>
            <person name="Xin W."/>
            <person name="Xu Z."/>
            <person name="Xiang F."/>
            <person name="Zhang J."/>
            <person name="Xi L."/>
            <person name="Liu J."/>
        </authorList>
    </citation>
    <scope>NUCLEOTIDE SEQUENCE [LARGE SCALE GENOMIC DNA]</scope>
    <source>
        <strain evidence="10 11">B2.3</strain>
    </source>
</reference>
<dbReference type="GO" id="GO:0003677">
    <property type="term" value="F:DNA binding"/>
    <property type="evidence" value="ECO:0007669"/>
    <property type="project" value="TreeGrafter"/>
</dbReference>
<evidence type="ECO:0000256" key="8">
    <source>
        <dbReference type="RuleBase" id="RU000417"/>
    </source>
</evidence>